<dbReference type="Gene3D" id="3.10.129.10">
    <property type="entry name" value="Hotdog Thioesterase"/>
    <property type="match status" value="1"/>
</dbReference>
<dbReference type="InterPro" id="IPR029069">
    <property type="entry name" value="HotDog_dom_sf"/>
</dbReference>
<name>A0A1T5ANT8_9SPHI</name>
<dbReference type="NCBIfam" id="TIGR00369">
    <property type="entry name" value="unchar_dom_1"/>
    <property type="match status" value="1"/>
</dbReference>
<proteinExistence type="inferred from homology"/>
<dbReference type="AlphaFoldDB" id="A0A1T5ANT8"/>
<protein>
    <submittedName>
        <fullName evidence="4">Uncharacterized domain 1-containing protein</fullName>
    </submittedName>
</protein>
<dbReference type="RefSeq" id="WP_221406199.1">
    <property type="nucleotide sequence ID" value="NZ_FUYR01000001.1"/>
</dbReference>
<evidence type="ECO:0000313" key="5">
    <source>
        <dbReference type="Proteomes" id="UP000189981"/>
    </source>
</evidence>
<organism evidence="4 5">
    <name type="scientific">Daejeonella lutea</name>
    <dbReference type="NCBI Taxonomy" id="572036"/>
    <lineage>
        <taxon>Bacteria</taxon>
        <taxon>Pseudomonadati</taxon>
        <taxon>Bacteroidota</taxon>
        <taxon>Sphingobacteriia</taxon>
        <taxon>Sphingobacteriales</taxon>
        <taxon>Sphingobacteriaceae</taxon>
        <taxon>Daejeonella</taxon>
    </lineage>
</organism>
<dbReference type="InterPro" id="IPR003736">
    <property type="entry name" value="PAAI_dom"/>
</dbReference>
<keyword evidence="2" id="KW-0378">Hydrolase</keyword>
<evidence type="ECO:0000256" key="1">
    <source>
        <dbReference type="ARBA" id="ARBA00008324"/>
    </source>
</evidence>
<sequence length="147" mass="16706">MTETNERLERMREYIGGQFHESPSPFMRWLNPIIRAAEYGALTFEFTIREEMTNPMQLLHGGVTAGIMDDIIGATVFTMGFSSHYTTINNNIDYFAPAKAGDIIEARTSVIKRGRQIINLQCELWLIGKSRLLARGYSNMIKLEGRA</sequence>
<gene>
    <name evidence="4" type="ORF">SAMN05661099_0902</name>
</gene>
<evidence type="ECO:0000259" key="3">
    <source>
        <dbReference type="Pfam" id="PF03061"/>
    </source>
</evidence>
<dbReference type="InterPro" id="IPR039298">
    <property type="entry name" value="ACOT13"/>
</dbReference>
<dbReference type="SUPFAM" id="SSF54637">
    <property type="entry name" value="Thioesterase/thiol ester dehydrase-isomerase"/>
    <property type="match status" value="1"/>
</dbReference>
<dbReference type="STRING" id="572036.SAMN05661099_0902"/>
<dbReference type="CDD" id="cd03443">
    <property type="entry name" value="PaaI_thioesterase"/>
    <property type="match status" value="1"/>
</dbReference>
<accession>A0A1T5ANT8</accession>
<comment type="similarity">
    <text evidence="1">Belongs to the thioesterase PaaI family.</text>
</comment>
<reference evidence="5" key="1">
    <citation type="submission" date="2017-02" db="EMBL/GenBank/DDBJ databases">
        <authorList>
            <person name="Varghese N."/>
            <person name="Submissions S."/>
        </authorList>
    </citation>
    <scope>NUCLEOTIDE SEQUENCE [LARGE SCALE GENOMIC DNA]</scope>
    <source>
        <strain evidence="5">DSM 22385</strain>
    </source>
</reference>
<dbReference type="PANTHER" id="PTHR21660:SF1">
    <property type="entry name" value="ACYL-COENZYME A THIOESTERASE 13"/>
    <property type="match status" value="1"/>
</dbReference>
<keyword evidence="5" id="KW-1185">Reference proteome</keyword>
<dbReference type="Proteomes" id="UP000189981">
    <property type="component" value="Unassembled WGS sequence"/>
</dbReference>
<dbReference type="EMBL" id="FUYR01000001">
    <property type="protein sequence ID" value="SKB36618.1"/>
    <property type="molecule type" value="Genomic_DNA"/>
</dbReference>
<dbReference type="Pfam" id="PF03061">
    <property type="entry name" value="4HBT"/>
    <property type="match status" value="1"/>
</dbReference>
<evidence type="ECO:0000313" key="4">
    <source>
        <dbReference type="EMBL" id="SKB36618.1"/>
    </source>
</evidence>
<dbReference type="PANTHER" id="PTHR21660">
    <property type="entry name" value="THIOESTERASE SUPERFAMILY MEMBER-RELATED"/>
    <property type="match status" value="1"/>
</dbReference>
<dbReference type="InterPro" id="IPR006683">
    <property type="entry name" value="Thioestr_dom"/>
</dbReference>
<evidence type="ECO:0000256" key="2">
    <source>
        <dbReference type="ARBA" id="ARBA00022801"/>
    </source>
</evidence>
<feature type="domain" description="Thioesterase" evidence="3">
    <location>
        <begin position="57"/>
        <end position="125"/>
    </location>
</feature>
<dbReference type="GO" id="GO:0047617">
    <property type="term" value="F:fatty acyl-CoA hydrolase activity"/>
    <property type="evidence" value="ECO:0007669"/>
    <property type="project" value="InterPro"/>
</dbReference>